<organism evidence="6">
    <name type="scientific">uncultured Segetibacter sp</name>
    <dbReference type="NCBI Taxonomy" id="481133"/>
    <lineage>
        <taxon>Bacteria</taxon>
        <taxon>Pseudomonadati</taxon>
        <taxon>Bacteroidota</taxon>
        <taxon>Chitinophagia</taxon>
        <taxon>Chitinophagales</taxon>
        <taxon>Chitinophagaceae</taxon>
        <taxon>Segetibacter</taxon>
        <taxon>environmental samples</taxon>
    </lineage>
</organism>
<proteinExistence type="inferred from homology"/>
<dbReference type="EMBL" id="CADCVN010001372">
    <property type="protein sequence ID" value="CAA9530357.1"/>
    <property type="molecule type" value="Genomic_DNA"/>
</dbReference>
<dbReference type="GO" id="GO:0006508">
    <property type="term" value="P:proteolysis"/>
    <property type="evidence" value="ECO:0007669"/>
    <property type="project" value="UniProtKB-KW"/>
</dbReference>
<gene>
    <name evidence="6" type="ORF">AVDCRST_MAG96-3512</name>
</gene>
<keyword evidence="4" id="KW-0482">Metalloprotease</keyword>
<accession>A0A6J4TTU9</accession>
<comment type="similarity">
    <text evidence="1">Belongs to the peptidase U62 family.</text>
</comment>
<keyword evidence="3" id="KW-0378">Hydrolase</keyword>
<dbReference type="InterPro" id="IPR051463">
    <property type="entry name" value="Peptidase_U62_metallo"/>
</dbReference>
<dbReference type="AlphaFoldDB" id="A0A6J4TTU9"/>
<evidence type="ECO:0000256" key="2">
    <source>
        <dbReference type="ARBA" id="ARBA00022670"/>
    </source>
</evidence>
<keyword evidence="2" id="KW-0645">Protease</keyword>
<dbReference type="Gene3D" id="3.30.2290.10">
    <property type="entry name" value="PmbA/TldD superfamily"/>
    <property type="match status" value="1"/>
</dbReference>
<sequence length="249" mass="27248">MKRRDFLQMSAISAGSLLIPKFALFGNPVDPSAFLTDGMDVSMKKQLADVALNTARSKGATYADIRIGRYLNQFVLTRENHVQNIANTESFGVGVRVLANGSWGFAASNNVTKEEVAKIAERAVAVAKANSKVMAEPVRLAPQKGYGDVSWKTPIEKNAFDVPVKDKVDLLLSVNAVAMKGGANYVNSAIMAVNEQKYFASTDGSYIDQNVHRLYPFFVVTKIDKTTGKFETRRSFSSPVGMGYEYLTP</sequence>
<dbReference type="Pfam" id="PF01523">
    <property type="entry name" value="PmbA_TldD_1st"/>
    <property type="match status" value="1"/>
</dbReference>
<feature type="non-terminal residue" evidence="6">
    <location>
        <position position="249"/>
    </location>
</feature>
<evidence type="ECO:0000256" key="3">
    <source>
        <dbReference type="ARBA" id="ARBA00022801"/>
    </source>
</evidence>
<dbReference type="InterPro" id="IPR002510">
    <property type="entry name" value="Metalloprtase-TldD/E_N"/>
</dbReference>
<dbReference type="FunFam" id="3.30.2290.10:FF:000003">
    <property type="entry name" value="Zinc-dependent protease, TldD/PmbA family"/>
    <property type="match status" value="1"/>
</dbReference>
<dbReference type="InterPro" id="IPR035068">
    <property type="entry name" value="TldD/PmbA_N"/>
</dbReference>
<dbReference type="PANTHER" id="PTHR30624">
    <property type="entry name" value="UNCHARACTERIZED PROTEIN TLDD AND PMBA"/>
    <property type="match status" value="1"/>
</dbReference>
<feature type="domain" description="Metalloprotease TldD/E N-terminal" evidence="5">
    <location>
        <begin position="63"/>
        <end position="127"/>
    </location>
</feature>
<name>A0A6J4TTU9_9BACT</name>
<dbReference type="PANTHER" id="PTHR30624:SF10">
    <property type="entry name" value="CONSERVED PROTEIN"/>
    <property type="match status" value="1"/>
</dbReference>
<dbReference type="SUPFAM" id="SSF111283">
    <property type="entry name" value="Putative modulator of DNA gyrase, PmbA/TldD"/>
    <property type="match status" value="1"/>
</dbReference>
<dbReference type="GO" id="GO:0005829">
    <property type="term" value="C:cytosol"/>
    <property type="evidence" value="ECO:0007669"/>
    <property type="project" value="TreeGrafter"/>
</dbReference>
<evidence type="ECO:0000259" key="5">
    <source>
        <dbReference type="Pfam" id="PF01523"/>
    </source>
</evidence>
<reference evidence="6" key="1">
    <citation type="submission" date="2020-02" db="EMBL/GenBank/DDBJ databases">
        <authorList>
            <person name="Meier V. D."/>
        </authorList>
    </citation>
    <scope>NUCLEOTIDE SEQUENCE</scope>
    <source>
        <strain evidence="6">AVDCRST_MAG96</strain>
    </source>
</reference>
<evidence type="ECO:0000256" key="4">
    <source>
        <dbReference type="ARBA" id="ARBA00023049"/>
    </source>
</evidence>
<dbReference type="GO" id="GO:0008237">
    <property type="term" value="F:metallopeptidase activity"/>
    <property type="evidence" value="ECO:0007669"/>
    <property type="project" value="UniProtKB-KW"/>
</dbReference>
<evidence type="ECO:0000256" key="1">
    <source>
        <dbReference type="ARBA" id="ARBA00005836"/>
    </source>
</evidence>
<protein>
    <submittedName>
        <fullName evidence="6">TldD family protein, Actinobacterial subgroup</fullName>
    </submittedName>
</protein>
<dbReference type="InterPro" id="IPR036059">
    <property type="entry name" value="TldD/PmbA_sf"/>
</dbReference>
<evidence type="ECO:0000313" key="6">
    <source>
        <dbReference type="EMBL" id="CAA9530357.1"/>
    </source>
</evidence>